<accession>A0AAW1K719</accession>
<dbReference type="Gene3D" id="3.30.230.10">
    <property type="match status" value="1"/>
</dbReference>
<evidence type="ECO:0000313" key="6">
    <source>
        <dbReference type="EMBL" id="KAK9713422.1"/>
    </source>
</evidence>
<dbReference type="InterPro" id="IPR002099">
    <property type="entry name" value="MutL/Mlh/PMS"/>
</dbReference>
<evidence type="ECO:0008006" key="8">
    <source>
        <dbReference type="Google" id="ProtNLM"/>
    </source>
</evidence>
<feature type="compositionally biased region" description="Basic and acidic residues" evidence="3">
    <location>
        <begin position="490"/>
        <end position="500"/>
    </location>
</feature>
<dbReference type="InterPro" id="IPR013507">
    <property type="entry name" value="DNA_mismatch_S5_2-like"/>
</dbReference>
<dbReference type="GO" id="GO:0030983">
    <property type="term" value="F:mismatched DNA binding"/>
    <property type="evidence" value="ECO:0007669"/>
    <property type="project" value="InterPro"/>
</dbReference>
<dbReference type="InterPro" id="IPR014721">
    <property type="entry name" value="Ribsml_uS5_D2-typ_fold_subgr"/>
</dbReference>
<dbReference type="FunFam" id="3.30.1370.100:FF:000007">
    <property type="entry name" value="MUTL protein homolog 3"/>
    <property type="match status" value="1"/>
</dbReference>
<dbReference type="InterPro" id="IPR036890">
    <property type="entry name" value="HATPase_C_sf"/>
</dbReference>
<dbReference type="GO" id="GO:0016887">
    <property type="term" value="F:ATP hydrolysis activity"/>
    <property type="evidence" value="ECO:0007669"/>
    <property type="project" value="InterPro"/>
</dbReference>
<feature type="region of interest" description="Disordered" evidence="3">
    <location>
        <begin position="490"/>
        <end position="513"/>
    </location>
</feature>
<dbReference type="SUPFAM" id="SSF55874">
    <property type="entry name" value="ATPase domain of HSP90 chaperone/DNA topoisomerase II/histidine kinase"/>
    <property type="match status" value="1"/>
</dbReference>
<evidence type="ECO:0000256" key="1">
    <source>
        <dbReference type="ARBA" id="ARBA00006082"/>
    </source>
</evidence>
<dbReference type="SMART" id="SM00853">
    <property type="entry name" value="MutL_C"/>
    <property type="match status" value="1"/>
</dbReference>
<dbReference type="Gene3D" id="3.30.1540.20">
    <property type="entry name" value="MutL, C-terminal domain, dimerisation subdomain"/>
    <property type="match status" value="1"/>
</dbReference>
<comment type="similarity">
    <text evidence="1">Belongs to the DNA mismatch repair MutL/HexB family.</text>
</comment>
<evidence type="ECO:0000259" key="4">
    <source>
        <dbReference type="SMART" id="SM00853"/>
    </source>
</evidence>
<dbReference type="GO" id="GO:0006298">
    <property type="term" value="P:mismatch repair"/>
    <property type="evidence" value="ECO:0007669"/>
    <property type="project" value="InterPro"/>
</dbReference>
<dbReference type="Proteomes" id="UP001443914">
    <property type="component" value="Unassembled WGS sequence"/>
</dbReference>
<dbReference type="GO" id="GO:0140664">
    <property type="term" value="F:ATP-dependent DNA damage sensor activity"/>
    <property type="evidence" value="ECO:0007669"/>
    <property type="project" value="InterPro"/>
</dbReference>
<dbReference type="CDD" id="cd00782">
    <property type="entry name" value="MutL_Trans"/>
    <property type="match status" value="1"/>
</dbReference>
<dbReference type="PANTHER" id="PTHR10073">
    <property type="entry name" value="DNA MISMATCH REPAIR PROTEIN MLH, PMS, MUTL"/>
    <property type="match status" value="1"/>
</dbReference>
<dbReference type="EMBL" id="JBDFQZ010000006">
    <property type="protein sequence ID" value="KAK9713422.1"/>
    <property type="molecule type" value="Genomic_DNA"/>
</dbReference>
<gene>
    <name evidence="6" type="ORF">RND81_06G026000</name>
</gene>
<dbReference type="GO" id="GO:0005524">
    <property type="term" value="F:ATP binding"/>
    <property type="evidence" value="ECO:0007669"/>
    <property type="project" value="InterPro"/>
</dbReference>
<dbReference type="SUPFAM" id="SSF118116">
    <property type="entry name" value="DNA mismatch repair protein MutL"/>
    <property type="match status" value="1"/>
</dbReference>
<dbReference type="Gene3D" id="3.30.1370.100">
    <property type="entry name" value="MutL, C-terminal domain, regulatory subdomain"/>
    <property type="match status" value="1"/>
</dbReference>
<dbReference type="PANTHER" id="PTHR10073:SF47">
    <property type="entry name" value="DNA MISMATCH REPAIR PROTEIN MLH3"/>
    <property type="match status" value="1"/>
</dbReference>
<dbReference type="Gene3D" id="3.30.565.10">
    <property type="entry name" value="Histidine kinase-like ATPase, C-terminal domain"/>
    <property type="match status" value="1"/>
</dbReference>
<dbReference type="Pfam" id="PF01119">
    <property type="entry name" value="DNA_mis_repair"/>
    <property type="match status" value="1"/>
</dbReference>
<dbReference type="SMART" id="SM01340">
    <property type="entry name" value="DNA_mis_repair"/>
    <property type="match status" value="1"/>
</dbReference>
<feature type="domain" description="MutL C-terminal dimerisation" evidence="4">
    <location>
        <begin position="1056"/>
        <end position="1216"/>
    </location>
</feature>
<evidence type="ECO:0000256" key="3">
    <source>
        <dbReference type="SAM" id="MobiDB-lite"/>
    </source>
</evidence>
<comment type="caution">
    <text evidence="6">The sequence shown here is derived from an EMBL/GenBank/DDBJ whole genome shotgun (WGS) entry which is preliminary data.</text>
</comment>
<keyword evidence="7" id="KW-1185">Reference proteome</keyword>
<dbReference type="SUPFAM" id="SSF54211">
    <property type="entry name" value="Ribosomal protein S5 domain 2-like"/>
    <property type="match status" value="1"/>
</dbReference>
<dbReference type="InterPro" id="IPR038973">
    <property type="entry name" value="MutL/Mlh/Pms-like"/>
</dbReference>
<dbReference type="InterPro" id="IPR042121">
    <property type="entry name" value="MutL_C_regsub"/>
</dbReference>
<keyword evidence="2" id="KW-0227">DNA damage</keyword>
<dbReference type="Pfam" id="PF13589">
    <property type="entry name" value="HATPase_c_3"/>
    <property type="match status" value="1"/>
</dbReference>
<protein>
    <recommendedName>
        <fullName evidence="8">DNA mismatch repair protein MLH3</fullName>
    </recommendedName>
</protein>
<dbReference type="GO" id="GO:0032300">
    <property type="term" value="C:mismatch repair complex"/>
    <property type="evidence" value="ECO:0007669"/>
    <property type="project" value="InterPro"/>
</dbReference>
<feature type="domain" description="DNA mismatch repair protein S5" evidence="5">
    <location>
        <begin position="213"/>
        <end position="342"/>
    </location>
</feature>
<evidence type="ECO:0000259" key="5">
    <source>
        <dbReference type="SMART" id="SM01340"/>
    </source>
</evidence>
<sequence length="1294" mass="144832">MASIKPLSEAVLSTVRSGYVISSLATVVEELVYNSLDASARKVTVVVGVNNGYIKVEDDGSGINRDGLMLLGERYATSKGHQVNKEDDCVGTFGFRGEVLCSIADISLIDIATKIQGSPNGYRKVMKGRKCLYLSIDDKQDVGTTVVVRDLFYNQPVRRRQLQSSAKKVLHLVRECVMRIALVLPKVAFRVVDMESEDELLRTHACPTPLSLLCSNFGIESASLCKLSCSEGLLKLTGYVSSPSSLLSSKAFQYIYVNSRFVVKGPMHKALACLADMCWDRFRLDKGGKRTQSHAGPSYFLNLTCPRTSYDLNLEVSGTSVEFKDWAPVIRFIEKSAALFWSKKKRKGDSSYCEPDEIQTHGIENVVEDLSSSKKGWQLKSCETTTKRRMTTQNYKASSEDSLYWMEMQAEDRSSSSLWDRSSGQFEKSLDNTIQLTEPDTVMEYPLCGDSAGDIRDCLRLDKTHVESDMGLRKRDDSCAETNLSHIGWKDGMQDELGDRSDDDGSGFIQDHDRNEDNYRHRALFLRSPPWDHSHHAPKSPLNCGRLSRIQIDNFEATGWESTGREDVDGLGQDPYVSQMACRRRDVANTWLLPRLDTESHLWKELDRHSLPSCIGSSDRQPRHPSEEVSEYTSLGFPLNYNQRSAIPYPFVNINEWDLDHLAKDKGAQRTSELGESYSFDLSDDEQEDFCQNVLGDRCMNKYSSPVSFLNCKLAVGSGYAGVDADVVRSFDDMSSIGYGSLLARETNSSPSDIGPRNSSSYWSPSETINRVVQMDLQRCQTLGQHDILGGRSPTRPHRRSPDSPFFASGDDILTAVTIPSNFDLRSKFDLYEPSGQDVSSTFVRDGLRTDLVGCQPFETDHIPSARFKKSIVRTRSHSAPPIYLGKRRFLSVGDCLTPETEYPALQTDPQIHSVSGIAAWKKRAMLKHSCGRPTLCDEDHHDDDTNTVEDPRLYIDIKGDPIISQDNTWSQHVKAGDSESLKEVQDLESSIVKWREGCQDTALKRISNSQSVGDSMDGYKDESRILDVQSCMLYLAGDALVPKSINRNCLERAKVLLQVDSKFIPVVGRGILAVIDQHAADERIRLEEMRQKVLSGELTSITYLEEEKELVLPEIGYQLLCNYAESIQRWGWMCNIFCLDSGSFSKNLNLLNGQASHVRLLAVPCILGVKLSDTDLLEYLEQLADTDGSSTIPPSVVRVLNYKACRGAIMFGDKLLPSECALIVQELKRTSLCFQCAHGRPTTVPLVNLDVLHKWIVQLGSSRDGPKLTWHGLRRNAINLERAKHRLDVARGS</sequence>
<dbReference type="NCBIfam" id="TIGR00585">
    <property type="entry name" value="mutl"/>
    <property type="match status" value="1"/>
</dbReference>
<name>A0AAW1K719_SAPOF</name>
<dbReference type="InterPro" id="IPR020568">
    <property type="entry name" value="Ribosomal_Su5_D2-typ_SF"/>
</dbReference>
<proteinExistence type="inferred from homology"/>
<reference evidence="6" key="1">
    <citation type="submission" date="2024-03" db="EMBL/GenBank/DDBJ databases">
        <title>WGS assembly of Saponaria officinalis var. Norfolk2.</title>
        <authorList>
            <person name="Jenkins J."/>
            <person name="Shu S."/>
            <person name="Grimwood J."/>
            <person name="Barry K."/>
            <person name="Goodstein D."/>
            <person name="Schmutz J."/>
            <person name="Leebens-Mack J."/>
            <person name="Osbourn A."/>
        </authorList>
    </citation>
    <scope>NUCLEOTIDE SEQUENCE [LARGE SCALE GENOMIC DNA]</scope>
    <source>
        <strain evidence="6">JIC</strain>
    </source>
</reference>
<organism evidence="6 7">
    <name type="scientific">Saponaria officinalis</name>
    <name type="common">Common soapwort</name>
    <name type="synonym">Lychnis saponaria</name>
    <dbReference type="NCBI Taxonomy" id="3572"/>
    <lineage>
        <taxon>Eukaryota</taxon>
        <taxon>Viridiplantae</taxon>
        <taxon>Streptophyta</taxon>
        <taxon>Embryophyta</taxon>
        <taxon>Tracheophyta</taxon>
        <taxon>Spermatophyta</taxon>
        <taxon>Magnoliopsida</taxon>
        <taxon>eudicotyledons</taxon>
        <taxon>Gunneridae</taxon>
        <taxon>Pentapetalae</taxon>
        <taxon>Caryophyllales</taxon>
        <taxon>Caryophyllaceae</taxon>
        <taxon>Caryophylleae</taxon>
        <taxon>Saponaria</taxon>
    </lineage>
</organism>
<evidence type="ECO:0000256" key="2">
    <source>
        <dbReference type="ARBA" id="ARBA00022763"/>
    </source>
</evidence>
<dbReference type="InterPro" id="IPR037198">
    <property type="entry name" value="MutL_C_sf"/>
</dbReference>
<dbReference type="InterPro" id="IPR042120">
    <property type="entry name" value="MutL_C_dimsub"/>
</dbReference>
<dbReference type="InterPro" id="IPR014790">
    <property type="entry name" value="MutL_C"/>
</dbReference>
<evidence type="ECO:0000313" key="7">
    <source>
        <dbReference type="Proteomes" id="UP001443914"/>
    </source>
</evidence>